<comment type="caution">
    <text evidence="1">The sequence shown here is derived from an EMBL/GenBank/DDBJ whole genome shotgun (WGS) entry which is preliminary data.</text>
</comment>
<protein>
    <submittedName>
        <fullName evidence="1">12424_t:CDS:1</fullName>
    </submittedName>
</protein>
<sequence length="59" mass="6942">MRPKTRTCFKKERTLQEYINHGDLEAQWDCEDWHGRRKIDGSSTTTPTSDLGLTMNKEK</sequence>
<dbReference type="Proteomes" id="UP000789525">
    <property type="component" value="Unassembled WGS sequence"/>
</dbReference>
<evidence type="ECO:0000313" key="1">
    <source>
        <dbReference type="EMBL" id="CAG8709733.1"/>
    </source>
</evidence>
<keyword evidence="2" id="KW-1185">Reference proteome</keyword>
<evidence type="ECO:0000313" key="2">
    <source>
        <dbReference type="Proteomes" id="UP000789525"/>
    </source>
</evidence>
<name>A0ACA9PJP9_9GLOM</name>
<feature type="non-terminal residue" evidence="1">
    <location>
        <position position="59"/>
    </location>
</feature>
<dbReference type="EMBL" id="CAJVPT010034955">
    <property type="protein sequence ID" value="CAG8709733.1"/>
    <property type="molecule type" value="Genomic_DNA"/>
</dbReference>
<reference evidence="1" key="1">
    <citation type="submission" date="2021-06" db="EMBL/GenBank/DDBJ databases">
        <authorList>
            <person name="Kallberg Y."/>
            <person name="Tangrot J."/>
            <person name="Rosling A."/>
        </authorList>
    </citation>
    <scope>NUCLEOTIDE SEQUENCE</scope>
    <source>
        <strain evidence="1">CL356</strain>
    </source>
</reference>
<organism evidence="1 2">
    <name type="scientific">Acaulospora colombiana</name>
    <dbReference type="NCBI Taxonomy" id="27376"/>
    <lineage>
        <taxon>Eukaryota</taxon>
        <taxon>Fungi</taxon>
        <taxon>Fungi incertae sedis</taxon>
        <taxon>Mucoromycota</taxon>
        <taxon>Glomeromycotina</taxon>
        <taxon>Glomeromycetes</taxon>
        <taxon>Diversisporales</taxon>
        <taxon>Acaulosporaceae</taxon>
        <taxon>Acaulospora</taxon>
    </lineage>
</organism>
<accession>A0ACA9PJP9</accession>
<proteinExistence type="predicted"/>
<gene>
    <name evidence="1" type="ORF">ACOLOM_LOCUS10605</name>
</gene>